<gene>
    <name evidence="2" type="ORF">GO755_26500</name>
</gene>
<dbReference type="Pfam" id="PF09643">
    <property type="entry name" value="YopX"/>
    <property type="match status" value="1"/>
</dbReference>
<evidence type="ECO:0000313" key="3">
    <source>
        <dbReference type="Proteomes" id="UP000436006"/>
    </source>
</evidence>
<evidence type="ECO:0000313" key="2">
    <source>
        <dbReference type="EMBL" id="MVM33617.1"/>
    </source>
</evidence>
<dbReference type="RefSeq" id="WP_157588335.1">
    <property type="nucleotide sequence ID" value="NZ_WPIN01000012.1"/>
</dbReference>
<reference evidence="2 3" key="1">
    <citation type="submission" date="2019-12" db="EMBL/GenBank/DDBJ databases">
        <title>Spirosoma sp. HMF4905 genome sequencing and assembly.</title>
        <authorList>
            <person name="Kang H."/>
            <person name="Cha I."/>
            <person name="Kim H."/>
            <person name="Joh K."/>
        </authorList>
    </citation>
    <scope>NUCLEOTIDE SEQUENCE [LARGE SCALE GENOMIC DNA]</scope>
    <source>
        <strain evidence="2 3">HMF4905</strain>
    </source>
</reference>
<sequence length="212" mass="24543">MRQLKFRLWHTSEYPVVELRNTMAYQPNLSLDGAYDAHMHGNGVMMEFTGQTDMDGKDVYEGDIIETRHEDKMELKGFGLVYNEIAFRDGCFGLIGEVTSEHACFAQIGEIKDARVVGNIFQNPELVGYMADPEELKRWDDKRFAHIPDVEPVVSGNLTNWFEYEGAFRQLQKADGFIPESIESTDWKSLREDFFNNGESVKYAFQTFFYEE</sequence>
<accession>A0A7K1SIH1</accession>
<proteinExistence type="predicted"/>
<name>A0A7K1SIH1_9BACT</name>
<comment type="caution">
    <text evidence="2">The sequence shown here is derived from an EMBL/GenBank/DDBJ whole genome shotgun (WGS) entry which is preliminary data.</text>
</comment>
<keyword evidence="3" id="KW-1185">Reference proteome</keyword>
<dbReference type="Proteomes" id="UP000436006">
    <property type="component" value="Unassembled WGS sequence"/>
</dbReference>
<dbReference type="InterPro" id="IPR019096">
    <property type="entry name" value="YopX_protein"/>
</dbReference>
<evidence type="ECO:0000259" key="1">
    <source>
        <dbReference type="Pfam" id="PF09643"/>
    </source>
</evidence>
<organism evidence="2 3">
    <name type="scientific">Spirosoma arboris</name>
    <dbReference type="NCBI Taxonomy" id="2682092"/>
    <lineage>
        <taxon>Bacteria</taxon>
        <taxon>Pseudomonadati</taxon>
        <taxon>Bacteroidota</taxon>
        <taxon>Cytophagia</taxon>
        <taxon>Cytophagales</taxon>
        <taxon>Cytophagaceae</taxon>
        <taxon>Spirosoma</taxon>
    </lineage>
</organism>
<feature type="domain" description="YopX protein" evidence="1">
    <location>
        <begin position="37"/>
        <end position="126"/>
    </location>
</feature>
<protein>
    <recommendedName>
        <fullName evidence="1">YopX protein domain-containing protein</fullName>
    </recommendedName>
</protein>
<dbReference type="AlphaFoldDB" id="A0A7K1SIH1"/>
<dbReference type="Gene3D" id="2.30.30.290">
    <property type="entry name" value="YopX-like domains"/>
    <property type="match status" value="1"/>
</dbReference>
<dbReference type="SUPFAM" id="SSF159006">
    <property type="entry name" value="YopX-like"/>
    <property type="match status" value="1"/>
</dbReference>
<dbReference type="InterPro" id="IPR023385">
    <property type="entry name" value="YopX-like_C"/>
</dbReference>
<dbReference type="EMBL" id="WPIN01000012">
    <property type="protein sequence ID" value="MVM33617.1"/>
    <property type="molecule type" value="Genomic_DNA"/>
</dbReference>